<proteinExistence type="predicted"/>
<gene>
    <name evidence="2" type="ORF">FOZ60_004738</name>
</gene>
<comment type="caution">
    <text evidence="2">The sequence shown here is derived from an EMBL/GenBank/DDBJ whole genome shotgun (WGS) entry which is preliminary data.</text>
</comment>
<evidence type="ECO:0000256" key="1">
    <source>
        <dbReference type="SAM" id="MobiDB-lite"/>
    </source>
</evidence>
<evidence type="ECO:0000313" key="2">
    <source>
        <dbReference type="EMBL" id="KAF4686864.1"/>
    </source>
</evidence>
<reference evidence="2 3" key="1">
    <citation type="submission" date="2020-04" db="EMBL/GenBank/DDBJ databases">
        <title>Perkinsus olseni comparative genomics.</title>
        <authorList>
            <person name="Bogema D.R."/>
        </authorList>
    </citation>
    <scope>NUCLEOTIDE SEQUENCE [LARGE SCALE GENOMIC DNA]</scope>
    <source>
        <strain evidence="2">00978-12</strain>
    </source>
</reference>
<dbReference type="AlphaFoldDB" id="A0A7J6NSM7"/>
<accession>A0A7J6NSM7</accession>
<name>A0A7J6NSM7_PEROL</name>
<feature type="compositionally biased region" description="Basic and acidic residues" evidence="1">
    <location>
        <begin position="331"/>
        <end position="343"/>
    </location>
</feature>
<organism evidence="2 3">
    <name type="scientific">Perkinsus olseni</name>
    <name type="common">Perkinsus atlanticus</name>
    <dbReference type="NCBI Taxonomy" id="32597"/>
    <lineage>
        <taxon>Eukaryota</taxon>
        <taxon>Sar</taxon>
        <taxon>Alveolata</taxon>
        <taxon>Perkinsozoa</taxon>
        <taxon>Perkinsea</taxon>
        <taxon>Perkinsida</taxon>
        <taxon>Perkinsidae</taxon>
        <taxon>Perkinsus</taxon>
    </lineage>
</organism>
<evidence type="ECO:0000313" key="3">
    <source>
        <dbReference type="Proteomes" id="UP000541610"/>
    </source>
</evidence>
<sequence>MTNRSPVVNSSAEQLLLYRHKRALQNLLRKWLERLSAKSIVSGGRQPHGSATFHRGTGLKSSQLEQLWTALFGCHSNNPKFCLSPTVSCDDVDIICTDVARAVAYRRNDLSMLDITNSELTSAEEVQLLPGRPYRLALIRQAVGRIIEAYCQDTRIPMTSIVPPPAASQDSRKGQGGSSMSGTASTAFEGPWRTDALCEACLMWDKRRVEYGVLANGDFHTNARRPLPAWMVKTLEERLASASEQSSDLPVGKSAARASTLERVIAKHEAEWRKFERPSQLLDSAYEASERASDSRASSSYVVGSDVAGSETRKPRKKPQRSEENEESVEVLDRGRAGMKVEDTTPESSISAAGFATPGLPQRADAASVGGSVNSWGGGLRDDGSVGWTESSPQWKEQLSREASLDGSDVSHGKIRVSLTGNIGESLREGVGDAAVLEPYLAEFERSEAAASSVVQGGALFSFGVKG</sequence>
<protein>
    <submittedName>
        <fullName evidence="2">Uncharacterized protein</fullName>
    </submittedName>
</protein>
<feature type="region of interest" description="Disordered" evidence="1">
    <location>
        <begin position="293"/>
        <end position="392"/>
    </location>
</feature>
<dbReference type="EMBL" id="JABANP010000205">
    <property type="protein sequence ID" value="KAF4686864.1"/>
    <property type="molecule type" value="Genomic_DNA"/>
</dbReference>
<feature type="region of interest" description="Disordered" evidence="1">
    <location>
        <begin position="161"/>
        <end position="187"/>
    </location>
</feature>
<dbReference type="Proteomes" id="UP000541610">
    <property type="component" value="Unassembled WGS sequence"/>
</dbReference>